<dbReference type="RefSeq" id="WP_249514479.1">
    <property type="nucleotide sequence ID" value="NZ_CP093366.1"/>
</dbReference>
<sequence length="134" mass="15303">MPNLQIFHPIITAHFELNFLSYLPGQIIQTFLQTDIAQTSAFINRAMQQIMRNQAITWGVLAKKSRQLIGLITIKHFDSPQLSLTLNFKTEVPAEILTRLQQLINDQFHHQAVLVTAESTQAALSQKFFNKNLT</sequence>
<accession>A0ABY4P9I7</accession>
<keyword evidence="2" id="KW-1185">Reference proteome</keyword>
<evidence type="ECO:0000313" key="1">
    <source>
        <dbReference type="EMBL" id="UQS82209.1"/>
    </source>
</evidence>
<gene>
    <name evidence="1" type="ORF">MOO45_00500</name>
</gene>
<dbReference type="EMBL" id="CP093366">
    <property type="protein sequence ID" value="UQS82209.1"/>
    <property type="molecule type" value="Genomic_DNA"/>
</dbReference>
<evidence type="ECO:0008006" key="3">
    <source>
        <dbReference type="Google" id="ProtNLM"/>
    </source>
</evidence>
<evidence type="ECO:0000313" key="2">
    <source>
        <dbReference type="Proteomes" id="UP000831495"/>
    </source>
</evidence>
<reference evidence="1" key="1">
    <citation type="journal article" date="2022" name="Int. J. Syst. Evol. Microbiol.">
        <title>Apilactobacillus apisilvae sp. nov., Nicolia spurrieriana gen. nov. sp. nov., Bombilactobacillus folatiphilus sp. nov. and Bombilactobacillus thymidiniphilus sp. nov., four new lactic acid bacterial isolates from stingless bees Tetragonula carbonaria and Austroplebeia australis.</title>
        <authorList>
            <person name="Oliphant S.A."/>
            <person name="Watson-Haigh N.S."/>
            <person name="Sumby K.M."/>
            <person name="Gardner J."/>
            <person name="Groom S."/>
            <person name="Jiranek V."/>
        </authorList>
    </citation>
    <scope>NUCLEOTIDE SEQUENCE</scope>
    <source>
        <strain evidence="1">SG4_D2</strain>
    </source>
</reference>
<dbReference type="Proteomes" id="UP000831495">
    <property type="component" value="Chromosome"/>
</dbReference>
<proteinExistence type="predicted"/>
<name>A0ABY4P9I7_9LACO</name>
<protein>
    <recommendedName>
        <fullName evidence="3">N-acetyltransferase domain-containing protein</fullName>
    </recommendedName>
</protein>
<organism evidence="1 2">
    <name type="scientific">Bombilactobacillus folatiphilus</name>
    <dbReference type="NCBI Taxonomy" id="2923362"/>
    <lineage>
        <taxon>Bacteria</taxon>
        <taxon>Bacillati</taxon>
        <taxon>Bacillota</taxon>
        <taxon>Bacilli</taxon>
        <taxon>Lactobacillales</taxon>
        <taxon>Lactobacillaceae</taxon>
        <taxon>Bombilactobacillus</taxon>
    </lineage>
</organism>